<sequence>MYILKGMNFKKPPDDIEETFGLTWQDVLREMGVGNVSNALNQLGATLLPTSLINNLLQPIRGPIQQLETGFTNIANSIGAEFNEKENNNLGRDGYIWKFANDMWDFILDLLNLRNLTTTIKDAVLTPILYVMQGLITDLAVPIIDLFKLAFGWIFDPINAAFSSGYDFFISTCYVCVIIQLLRILLEIVSIARIIAG</sequence>
<accession>A0A6C0FCQ3</accession>
<feature type="transmembrane region" description="Helical" evidence="1">
    <location>
        <begin position="164"/>
        <end position="186"/>
    </location>
</feature>
<evidence type="ECO:0000256" key="1">
    <source>
        <dbReference type="SAM" id="Phobius"/>
    </source>
</evidence>
<organism evidence="2">
    <name type="scientific">viral metagenome</name>
    <dbReference type="NCBI Taxonomy" id="1070528"/>
    <lineage>
        <taxon>unclassified sequences</taxon>
        <taxon>metagenomes</taxon>
        <taxon>organismal metagenomes</taxon>
    </lineage>
</organism>
<protein>
    <submittedName>
        <fullName evidence="2">Uncharacterized protein</fullName>
    </submittedName>
</protein>
<dbReference type="EMBL" id="MN738829">
    <property type="protein sequence ID" value="QHT38339.1"/>
    <property type="molecule type" value="Genomic_DNA"/>
</dbReference>
<name>A0A6C0FCQ3_9ZZZZ</name>
<proteinExistence type="predicted"/>
<keyword evidence="1" id="KW-0812">Transmembrane</keyword>
<keyword evidence="1" id="KW-1133">Transmembrane helix</keyword>
<keyword evidence="1" id="KW-0472">Membrane</keyword>
<dbReference type="AlphaFoldDB" id="A0A6C0FCQ3"/>
<evidence type="ECO:0000313" key="2">
    <source>
        <dbReference type="EMBL" id="QHT38339.1"/>
    </source>
</evidence>
<feature type="transmembrane region" description="Helical" evidence="1">
    <location>
        <begin position="123"/>
        <end position="144"/>
    </location>
</feature>
<reference evidence="2" key="1">
    <citation type="journal article" date="2020" name="Nature">
        <title>Giant virus diversity and host interactions through global metagenomics.</title>
        <authorList>
            <person name="Schulz F."/>
            <person name="Roux S."/>
            <person name="Paez-Espino D."/>
            <person name="Jungbluth S."/>
            <person name="Walsh D.A."/>
            <person name="Denef V.J."/>
            <person name="McMahon K.D."/>
            <person name="Konstantinidis K.T."/>
            <person name="Eloe-Fadrosh E.A."/>
            <person name="Kyrpides N.C."/>
            <person name="Woyke T."/>
        </authorList>
    </citation>
    <scope>NUCLEOTIDE SEQUENCE</scope>
    <source>
        <strain evidence="2">GVMAG-S-ERX556101-89</strain>
    </source>
</reference>